<dbReference type="InterPro" id="IPR045090">
    <property type="entry name" value="Pept_M3A_M3B"/>
</dbReference>
<organism evidence="8 9">
    <name type="scientific">Roseisolibacter agri</name>
    <dbReference type="NCBI Taxonomy" id="2014610"/>
    <lineage>
        <taxon>Bacteria</taxon>
        <taxon>Pseudomonadati</taxon>
        <taxon>Gemmatimonadota</taxon>
        <taxon>Gemmatimonadia</taxon>
        <taxon>Gemmatimonadales</taxon>
        <taxon>Gemmatimonadaceae</taxon>
        <taxon>Roseisolibacter</taxon>
    </lineage>
</organism>
<reference evidence="8" key="1">
    <citation type="submission" date="2022-08" db="EMBL/GenBank/DDBJ databases">
        <title>Draft genome sequencing of Roseisolibacter agri AW1220.</title>
        <authorList>
            <person name="Tobiishi Y."/>
            <person name="Tonouchi A."/>
        </authorList>
    </citation>
    <scope>NUCLEOTIDE SEQUENCE</scope>
    <source>
        <strain evidence="8">AW1220</strain>
    </source>
</reference>
<keyword evidence="9" id="KW-1185">Reference proteome</keyword>
<gene>
    <name evidence="8" type="ORF">rosag_41750</name>
</gene>
<sequence length="589" mass="66010">MGDMRRPLRTLKPNGSVTIAPLPELPASPEAFADATWDDVAPYYEALATAPLTAADVEEWLGAWSRLDALVGEAGTLAMIAYTGDTADAAKEAAYLRFSTDVFPKLDEQEVRLSKRLLDLGWSRPDLETTLKRFRADAEIFREANVPLFAELEELSAAYQKIVGGLAADWDGERKTIPQLQPFLKSPDRAVRERAFRKGAEAYLDKRDELAALFDRMYEKRVQVGANAGFPNFMEYCFAAKHRFDYGPDDVQRFHEAVESTVTPVAERLHAWRREKLGVAQLRPWDLGVDLFRDRPLKPFSEVPEFVAAARRIFATLDPELGEQFDLMARERLLDLESRPGKAPGGYCTKLSFRGRPFIFMNAVGVPDDVNTLVHEAGHCFHDFASHGLPLIWQRSTGHEAAELASMSMELLAAPHLARPTGYYEPEEALSAELEHLVEVVTTLPHIASVDAFQRWIYTDPAGADADARDAAWLDLRARFERGVDWGGLERERVARWYRQLHIFELPFYYIEYGIAQLGALQVWRRSLQDPQDAVRRYKAALSLGGTRSLPEIYQAAGAKLVFDAAGMGELIGLVAERIEALQGRLAAG</sequence>
<comment type="caution">
    <text evidence="8">The sequence shown here is derived from an EMBL/GenBank/DDBJ whole genome shotgun (WGS) entry which is preliminary data.</text>
</comment>
<protein>
    <submittedName>
        <fullName evidence="8">Oligoendopeptidase F</fullName>
    </submittedName>
</protein>
<accession>A0AA37QCB6</accession>
<dbReference type="EMBL" id="BRXS01000006">
    <property type="protein sequence ID" value="GLC27662.1"/>
    <property type="molecule type" value="Genomic_DNA"/>
</dbReference>
<dbReference type="PANTHER" id="PTHR11804:SF48">
    <property type="entry name" value="PUTATIVE-RELATED"/>
    <property type="match status" value="1"/>
</dbReference>
<evidence type="ECO:0000313" key="9">
    <source>
        <dbReference type="Proteomes" id="UP001161325"/>
    </source>
</evidence>
<evidence type="ECO:0000256" key="4">
    <source>
        <dbReference type="ARBA" id="ARBA00022833"/>
    </source>
</evidence>
<dbReference type="GO" id="GO:0046872">
    <property type="term" value="F:metal ion binding"/>
    <property type="evidence" value="ECO:0007669"/>
    <property type="project" value="UniProtKB-UniRule"/>
</dbReference>
<evidence type="ECO:0000256" key="1">
    <source>
        <dbReference type="ARBA" id="ARBA00022670"/>
    </source>
</evidence>
<keyword evidence="5 6" id="KW-0482">Metalloprotease</keyword>
<dbReference type="PANTHER" id="PTHR11804">
    <property type="entry name" value="PROTEASE M3 THIMET OLIGOPEPTIDASE-RELATED"/>
    <property type="match status" value="1"/>
</dbReference>
<dbReference type="Proteomes" id="UP001161325">
    <property type="component" value="Unassembled WGS sequence"/>
</dbReference>
<keyword evidence="4 6" id="KW-0862">Zinc</keyword>
<comment type="cofactor">
    <cofactor evidence="6">
        <name>Zn(2+)</name>
        <dbReference type="ChEBI" id="CHEBI:29105"/>
    </cofactor>
    <text evidence="6">Binds 1 zinc ion.</text>
</comment>
<proteinExistence type="inferred from homology"/>
<feature type="domain" description="Peptidase M3A/M3B catalytic" evidence="7">
    <location>
        <begin position="184"/>
        <end position="564"/>
    </location>
</feature>
<comment type="similarity">
    <text evidence="6">Belongs to the peptidase M3 family.</text>
</comment>
<dbReference type="NCBIfam" id="TIGR02289">
    <property type="entry name" value="M3_not_pepF"/>
    <property type="match status" value="1"/>
</dbReference>
<dbReference type="Gene3D" id="1.10.1370.30">
    <property type="match status" value="1"/>
</dbReference>
<evidence type="ECO:0000259" key="7">
    <source>
        <dbReference type="Pfam" id="PF01432"/>
    </source>
</evidence>
<keyword evidence="1 6" id="KW-0645">Protease</keyword>
<dbReference type="GO" id="GO:0006508">
    <property type="term" value="P:proteolysis"/>
    <property type="evidence" value="ECO:0007669"/>
    <property type="project" value="UniProtKB-KW"/>
</dbReference>
<keyword evidence="3 6" id="KW-0378">Hydrolase</keyword>
<dbReference type="InterPro" id="IPR001567">
    <property type="entry name" value="Pept_M3A_M3B_dom"/>
</dbReference>
<evidence type="ECO:0000256" key="6">
    <source>
        <dbReference type="RuleBase" id="RU003435"/>
    </source>
</evidence>
<evidence type="ECO:0000256" key="3">
    <source>
        <dbReference type="ARBA" id="ARBA00022801"/>
    </source>
</evidence>
<evidence type="ECO:0000256" key="2">
    <source>
        <dbReference type="ARBA" id="ARBA00022723"/>
    </source>
</evidence>
<dbReference type="InterPro" id="IPR011976">
    <property type="entry name" value="Pept_M3B_oligopep-rel"/>
</dbReference>
<dbReference type="Pfam" id="PF01432">
    <property type="entry name" value="Peptidase_M3"/>
    <property type="match status" value="1"/>
</dbReference>
<dbReference type="GO" id="GO:0004222">
    <property type="term" value="F:metalloendopeptidase activity"/>
    <property type="evidence" value="ECO:0007669"/>
    <property type="project" value="InterPro"/>
</dbReference>
<evidence type="ECO:0000256" key="5">
    <source>
        <dbReference type="ARBA" id="ARBA00023049"/>
    </source>
</evidence>
<dbReference type="CDD" id="cd09606">
    <property type="entry name" value="M3B_PepF"/>
    <property type="match status" value="1"/>
</dbReference>
<name>A0AA37QCB6_9BACT</name>
<dbReference type="SUPFAM" id="SSF55486">
    <property type="entry name" value="Metalloproteases ('zincins'), catalytic domain"/>
    <property type="match status" value="1"/>
</dbReference>
<dbReference type="GO" id="GO:0006518">
    <property type="term" value="P:peptide metabolic process"/>
    <property type="evidence" value="ECO:0007669"/>
    <property type="project" value="TreeGrafter"/>
</dbReference>
<dbReference type="AlphaFoldDB" id="A0AA37QCB6"/>
<keyword evidence="2 6" id="KW-0479">Metal-binding</keyword>
<evidence type="ECO:0000313" key="8">
    <source>
        <dbReference type="EMBL" id="GLC27662.1"/>
    </source>
</evidence>